<dbReference type="Proteomes" id="UP000186609">
    <property type="component" value="Chromosome"/>
</dbReference>
<dbReference type="RefSeq" id="WP_076197335.1">
    <property type="nucleotide sequence ID" value="NZ_CP019236.1"/>
</dbReference>
<dbReference type="UniPathway" id="UPA00544"/>
<dbReference type="GO" id="GO:0009254">
    <property type="term" value="P:peptidoglycan turnover"/>
    <property type="evidence" value="ECO:0007669"/>
    <property type="project" value="UniProtKB-UniRule"/>
</dbReference>
<keyword evidence="1" id="KW-0067">ATP-binding</keyword>
<dbReference type="InterPro" id="IPR005338">
    <property type="entry name" value="Anhydro_N_Ac-Mur_kinase"/>
</dbReference>
<dbReference type="CDD" id="cd24050">
    <property type="entry name" value="ASKHA_NBD_ANMK"/>
    <property type="match status" value="1"/>
</dbReference>
<dbReference type="EC" id="2.7.1.170" evidence="1"/>
<dbReference type="GO" id="GO:0005524">
    <property type="term" value="F:ATP binding"/>
    <property type="evidence" value="ECO:0007669"/>
    <property type="project" value="UniProtKB-UniRule"/>
</dbReference>
<protein>
    <recommendedName>
        <fullName evidence="1">Anhydro-N-acetylmuramic acid kinase</fullName>
        <ecNumber evidence="1">2.7.1.170</ecNumber>
    </recommendedName>
    <alternativeName>
        <fullName evidence="1">AnhMurNAc kinase</fullName>
    </alternativeName>
</protein>
<keyword evidence="1 2" id="KW-0418">Kinase</keyword>
<dbReference type="KEGG" id="rhy:RD110_05255"/>
<dbReference type="AlphaFoldDB" id="A0A1P8JSE1"/>
<dbReference type="GO" id="GO:0097175">
    <property type="term" value="P:1,6-anhydro-N-acetyl-beta-muramic acid catabolic process"/>
    <property type="evidence" value="ECO:0007669"/>
    <property type="project" value="UniProtKB-UniRule"/>
</dbReference>
<accession>A0A1P8JSE1</accession>
<dbReference type="UniPathway" id="UPA00343"/>
<keyword evidence="1" id="KW-0119">Carbohydrate metabolism</keyword>
<reference evidence="2 3" key="1">
    <citation type="submission" date="2017-01" db="EMBL/GenBank/DDBJ databases">
        <authorList>
            <person name="Mah S.A."/>
            <person name="Swanson W.J."/>
            <person name="Moy G.W."/>
            <person name="Vacquier V.D."/>
        </authorList>
    </citation>
    <scope>NUCLEOTIDE SEQUENCE [LARGE SCALE GENOMIC DNA]</scope>
    <source>
        <strain evidence="2 3">DCY110</strain>
    </source>
</reference>
<dbReference type="Gene3D" id="3.30.420.40">
    <property type="match status" value="2"/>
</dbReference>
<dbReference type="EMBL" id="CP019236">
    <property type="protein sequence ID" value="APW36672.1"/>
    <property type="molecule type" value="Genomic_DNA"/>
</dbReference>
<dbReference type="STRING" id="1842727.RD110_05255"/>
<evidence type="ECO:0000313" key="2">
    <source>
        <dbReference type="EMBL" id="APW36672.1"/>
    </source>
</evidence>
<comment type="pathway">
    <text evidence="1">Amino-sugar metabolism; 1,6-anhydro-N-acetylmuramate degradation.</text>
</comment>
<dbReference type="SUPFAM" id="SSF53067">
    <property type="entry name" value="Actin-like ATPase domain"/>
    <property type="match status" value="1"/>
</dbReference>
<dbReference type="HAMAP" id="MF_01270">
    <property type="entry name" value="AnhMurNAc_kinase"/>
    <property type="match status" value="1"/>
</dbReference>
<dbReference type="NCBIfam" id="NF007139">
    <property type="entry name" value="PRK09585.1-3"/>
    <property type="match status" value="1"/>
</dbReference>
<dbReference type="GO" id="GO:0006040">
    <property type="term" value="P:amino sugar metabolic process"/>
    <property type="evidence" value="ECO:0007669"/>
    <property type="project" value="InterPro"/>
</dbReference>
<dbReference type="Pfam" id="PF03702">
    <property type="entry name" value="AnmK"/>
    <property type="match status" value="1"/>
</dbReference>
<comment type="similarity">
    <text evidence="1">Belongs to the anhydro-N-acetylmuramic acid kinase family.</text>
</comment>
<keyword evidence="1" id="KW-0547">Nucleotide-binding</keyword>
<comment type="pathway">
    <text evidence="1">Cell wall biogenesis; peptidoglycan recycling.</text>
</comment>
<name>A0A1P8JSE1_9BURK</name>
<feature type="binding site" evidence="1">
    <location>
        <begin position="13"/>
        <end position="20"/>
    </location>
    <ligand>
        <name>ATP</name>
        <dbReference type="ChEBI" id="CHEBI:30616"/>
    </ligand>
</feature>
<keyword evidence="1" id="KW-0808">Transferase</keyword>
<proteinExistence type="inferred from homology"/>
<gene>
    <name evidence="1" type="primary">anmK</name>
    <name evidence="2" type="ORF">RD110_05255</name>
</gene>
<dbReference type="GO" id="GO:0016301">
    <property type="term" value="F:kinase activity"/>
    <property type="evidence" value="ECO:0007669"/>
    <property type="project" value="UniProtKB-KW"/>
</dbReference>
<comment type="function">
    <text evidence="1">Catalyzes the specific phosphorylation of 1,6-anhydro-N-acetylmuramic acid (anhMurNAc) with the simultaneous cleavage of the 1,6-anhydro ring, generating MurNAc-6-P. Is required for the utilization of anhMurNAc either imported from the medium or derived from its own cell wall murein, and thus plays a role in cell wall recycling.</text>
</comment>
<sequence>MPAPELYIGLMSGTSLDGVDGVLADFNGSRPRVICHAAAPFPRELRAELLALNTAGDNELHRAALAANALVRVYAAVVGGLLRTANLPAAQITAIGAHGQTVRHRPQEFDAQPAQGIAGGYTLQLNNPALLAELTGIDVVADFRTRDVAAGGQGAPLVPAFHREVFGESKEGMGEALAVLNIGGISNLSVLGAGAADPLLGFDCGPGNALMDHWCQQHTGQPFDRDGAWAAQGQVEQALLASLLADPYLAKAPPKSTGRDLFNPAWLAHQLAPWAGLAPVDVQATLTEFTASACATCVSSYGKDSKSLIVCGGGALNGHLMRRLQALLPAVAVRSSAAHGLPPLEVEAAAFAWLARQAVLRRPGNLASVTGARGERVLGAIYPA</sequence>
<comment type="catalytic activity">
    <reaction evidence="1">
        <text>1,6-anhydro-N-acetyl-beta-muramate + ATP + H2O = N-acetyl-D-muramate 6-phosphate + ADP + H(+)</text>
        <dbReference type="Rhea" id="RHEA:24952"/>
        <dbReference type="ChEBI" id="CHEBI:15377"/>
        <dbReference type="ChEBI" id="CHEBI:15378"/>
        <dbReference type="ChEBI" id="CHEBI:30616"/>
        <dbReference type="ChEBI" id="CHEBI:58690"/>
        <dbReference type="ChEBI" id="CHEBI:58722"/>
        <dbReference type="ChEBI" id="CHEBI:456216"/>
        <dbReference type="EC" id="2.7.1.170"/>
    </reaction>
</comment>
<dbReference type="GO" id="GO:0016773">
    <property type="term" value="F:phosphotransferase activity, alcohol group as acceptor"/>
    <property type="evidence" value="ECO:0007669"/>
    <property type="project" value="UniProtKB-UniRule"/>
</dbReference>
<dbReference type="InterPro" id="IPR043129">
    <property type="entry name" value="ATPase_NBD"/>
</dbReference>
<keyword evidence="3" id="KW-1185">Reference proteome</keyword>
<evidence type="ECO:0000313" key="3">
    <source>
        <dbReference type="Proteomes" id="UP000186609"/>
    </source>
</evidence>
<evidence type="ECO:0000256" key="1">
    <source>
        <dbReference type="HAMAP-Rule" id="MF_01270"/>
    </source>
</evidence>
<dbReference type="PANTHER" id="PTHR30605:SF0">
    <property type="entry name" value="ANHYDRO-N-ACETYLMURAMIC ACID KINASE"/>
    <property type="match status" value="1"/>
</dbReference>
<dbReference type="PANTHER" id="PTHR30605">
    <property type="entry name" value="ANHYDRO-N-ACETYLMURAMIC ACID KINASE"/>
    <property type="match status" value="1"/>
</dbReference>
<dbReference type="OrthoDB" id="9763949at2"/>
<organism evidence="2 3">
    <name type="scientific">Rhodoferax koreensis</name>
    <dbReference type="NCBI Taxonomy" id="1842727"/>
    <lineage>
        <taxon>Bacteria</taxon>
        <taxon>Pseudomonadati</taxon>
        <taxon>Pseudomonadota</taxon>
        <taxon>Betaproteobacteria</taxon>
        <taxon>Burkholderiales</taxon>
        <taxon>Comamonadaceae</taxon>
        <taxon>Rhodoferax</taxon>
    </lineage>
</organism>